<keyword evidence="2" id="KW-0175">Coiled coil</keyword>
<feature type="coiled-coil region" evidence="2">
    <location>
        <begin position="583"/>
        <end position="610"/>
    </location>
</feature>
<dbReference type="InterPro" id="IPR051222">
    <property type="entry name" value="PPR/CCM1_RNA-binding"/>
</dbReference>
<accession>A0A448YVT6</accession>
<keyword evidence="1" id="KW-0677">Repeat</keyword>
<sequence length="685" mass="77703">MKRYSYLCRRLFSRVKTANRLVQKPKSGPLLPSLVENEHRARPLSYSPSVLSSSRVFLSHINDSGQPTTIDNRRCRFFRPIYAKSLSSKASPLDSPTLGGHHISNEESLLQRITRKLKEDPVEDVASFFYDHCKIHEVSMDALNPNFELTAVLESIQDDPQTSEKFLKTIQGLCNRNTVAATERKSGIGNEDANRPQTNAGLLPGRDHYNLVLNSWRMFQPPSAKRLQRLQEYMESRAGINYDSESCNLILETWAEKGNAERAQAFFDNVMVRKKIPVDVVSFSHVLNAWSKSKSAVATKRADTLLDRMEAFPNLKPSAECYLHVIECWAKSRRLRSEVRIEALVRSMKQRFFESKKLVSCDGTRSVDGKILQTAVLNLLQAYHHIENAHRAEALLFEFVDDFQTKRNLNYPPPTIEMCISVLSTWSKSASSNKANRSEKLLRLMEENPSLPRPDTASYTAVLNCIASSKKLGSAKRAEALLRRMDRKENIESNMVSLTCVLIAWARSEDSNAALKAEQIFEEILDRGMEPDRFVFAGLITAWGRSKREESMVKVEEYFHLIKGLDNSKPTVVEYTAVIQAYANFVSRNIDKSRESVERAEELLDEMLASEDKNLRPNILTYAAVLKTIAAARRIPDRGKHADAVLQKMYAERVEVGPFILNLVSRSRNHTHSSKQAAQKISSSD</sequence>
<dbReference type="PANTHER" id="PTHR47942:SF63">
    <property type="entry name" value="PENTATRICOPEPTIDE REPEAT-CONTAINING PROTEIN"/>
    <property type="match status" value="1"/>
</dbReference>
<reference evidence="3 4" key="1">
    <citation type="submission" date="2019-01" db="EMBL/GenBank/DDBJ databases">
        <authorList>
            <person name="Ferrante I. M."/>
        </authorList>
    </citation>
    <scope>NUCLEOTIDE SEQUENCE [LARGE SCALE GENOMIC DNA]</scope>
    <source>
        <strain evidence="3 4">B856</strain>
    </source>
</reference>
<evidence type="ECO:0000256" key="2">
    <source>
        <dbReference type="SAM" id="Coils"/>
    </source>
</evidence>
<evidence type="ECO:0000256" key="1">
    <source>
        <dbReference type="ARBA" id="ARBA00022737"/>
    </source>
</evidence>
<dbReference type="AlphaFoldDB" id="A0A448YVT6"/>
<protein>
    <recommendedName>
        <fullName evidence="5">Pentacotripeptide-repeat region of PRORP domain-containing protein</fullName>
    </recommendedName>
</protein>
<dbReference type="OrthoDB" id="185373at2759"/>
<evidence type="ECO:0000313" key="3">
    <source>
        <dbReference type="EMBL" id="VEU33884.1"/>
    </source>
</evidence>
<keyword evidence="4" id="KW-1185">Reference proteome</keyword>
<name>A0A448YVT6_9STRA</name>
<dbReference type="Pfam" id="PF13812">
    <property type="entry name" value="PPR_3"/>
    <property type="match status" value="1"/>
</dbReference>
<dbReference type="Gene3D" id="1.25.40.10">
    <property type="entry name" value="Tetratricopeptide repeat domain"/>
    <property type="match status" value="3"/>
</dbReference>
<dbReference type="EMBL" id="CAACVS010000013">
    <property type="protein sequence ID" value="VEU33884.1"/>
    <property type="molecule type" value="Genomic_DNA"/>
</dbReference>
<dbReference type="InterPro" id="IPR011990">
    <property type="entry name" value="TPR-like_helical_dom_sf"/>
</dbReference>
<gene>
    <name evidence="3" type="ORF">PSNMU_V1.4_AUG-EV-PASAV3_0005750</name>
</gene>
<organism evidence="3 4">
    <name type="scientific">Pseudo-nitzschia multistriata</name>
    <dbReference type="NCBI Taxonomy" id="183589"/>
    <lineage>
        <taxon>Eukaryota</taxon>
        <taxon>Sar</taxon>
        <taxon>Stramenopiles</taxon>
        <taxon>Ochrophyta</taxon>
        <taxon>Bacillariophyta</taxon>
        <taxon>Bacillariophyceae</taxon>
        <taxon>Bacillariophycidae</taxon>
        <taxon>Bacillariales</taxon>
        <taxon>Bacillariaceae</taxon>
        <taxon>Pseudo-nitzschia</taxon>
    </lineage>
</organism>
<evidence type="ECO:0000313" key="4">
    <source>
        <dbReference type="Proteomes" id="UP000291116"/>
    </source>
</evidence>
<proteinExistence type="predicted"/>
<dbReference type="PANTHER" id="PTHR47942">
    <property type="entry name" value="TETRATRICOPEPTIDE REPEAT (TPR)-LIKE SUPERFAMILY PROTEIN-RELATED"/>
    <property type="match status" value="1"/>
</dbReference>
<evidence type="ECO:0008006" key="5">
    <source>
        <dbReference type="Google" id="ProtNLM"/>
    </source>
</evidence>
<dbReference type="Proteomes" id="UP000291116">
    <property type="component" value="Unassembled WGS sequence"/>
</dbReference>
<dbReference type="InterPro" id="IPR002885">
    <property type="entry name" value="PPR_rpt"/>
</dbReference>